<accession>A0A2W2F968</accession>
<evidence type="ECO:0000259" key="1">
    <source>
        <dbReference type="Pfam" id="PF00296"/>
    </source>
</evidence>
<feature type="domain" description="Luciferase-like" evidence="1">
    <location>
        <begin position="13"/>
        <end position="263"/>
    </location>
</feature>
<evidence type="ECO:0000313" key="3">
    <source>
        <dbReference type="Proteomes" id="UP000248544"/>
    </source>
</evidence>
<dbReference type="Proteomes" id="UP000248544">
    <property type="component" value="Unassembled WGS sequence"/>
</dbReference>
<organism evidence="2 3">
    <name type="scientific">Spongiactinospora gelatinilytica</name>
    <dbReference type="NCBI Taxonomy" id="2666298"/>
    <lineage>
        <taxon>Bacteria</taxon>
        <taxon>Bacillati</taxon>
        <taxon>Actinomycetota</taxon>
        <taxon>Actinomycetes</taxon>
        <taxon>Streptosporangiales</taxon>
        <taxon>Streptosporangiaceae</taxon>
        <taxon>Spongiactinospora</taxon>
    </lineage>
</organism>
<dbReference type="NCBIfam" id="TIGR03619">
    <property type="entry name" value="F420_Rv2161c"/>
    <property type="match status" value="1"/>
</dbReference>
<dbReference type="Pfam" id="PF00296">
    <property type="entry name" value="Bac_luciferase"/>
    <property type="match status" value="1"/>
</dbReference>
<comment type="caution">
    <text evidence="2">The sequence shown here is derived from an EMBL/GenBank/DDBJ whole genome shotgun (WGS) entry which is preliminary data.</text>
</comment>
<dbReference type="GO" id="GO:0016705">
    <property type="term" value="F:oxidoreductase activity, acting on paired donors, with incorporation or reduction of molecular oxygen"/>
    <property type="evidence" value="ECO:0007669"/>
    <property type="project" value="InterPro"/>
</dbReference>
<evidence type="ECO:0000313" key="2">
    <source>
        <dbReference type="EMBL" id="PZG32013.1"/>
    </source>
</evidence>
<dbReference type="SUPFAM" id="SSF51679">
    <property type="entry name" value="Bacterial luciferase-like"/>
    <property type="match status" value="1"/>
</dbReference>
<sequence>MRIGFSLPQLGGVVARQADEVARFAREAEALGAGSLWVGDRLLAPVNPTVGYPPGVNATIPDEFHHILDPFAMLAVAAAVTETPLLGTNVLNAPWYPPAMLARSLTTIDLVSGGRLVPGFGSGWSPEEFQAAGVPIAERGPRLDECLDALDQLWTASPAEYQGKYWSVPATHAKLKPVRRPPIYLAAFAPVAMRRVAKRADGWLPVLPLTGPGPVDVAELITNPMRHIRQLAAEEGRDPAEIGLILRIYPFPGGTVDDIVNAIHSVSTEPDVQHLIVDLMFMATSIDHYLEMAAEILRRA</sequence>
<keyword evidence="3" id="KW-1185">Reference proteome</keyword>
<dbReference type="PANTHER" id="PTHR30011:SF32">
    <property type="entry name" value="CONSERVED PROTEIN"/>
    <property type="match status" value="1"/>
</dbReference>
<dbReference type="InterPro" id="IPR036661">
    <property type="entry name" value="Luciferase-like_sf"/>
</dbReference>
<name>A0A2W2F968_9ACTN</name>
<dbReference type="InterPro" id="IPR011251">
    <property type="entry name" value="Luciferase-like_dom"/>
</dbReference>
<reference evidence="2 3" key="1">
    <citation type="submission" date="2018-01" db="EMBL/GenBank/DDBJ databases">
        <title>Draft genome sequence of Sphaerisporangium sp. 7K107.</title>
        <authorList>
            <person name="Sahin N."/>
            <person name="Saygin H."/>
            <person name="Ay H."/>
        </authorList>
    </citation>
    <scope>NUCLEOTIDE SEQUENCE [LARGE SCALE GENOMIC DNA]</scope>
    <source>
        <strain evidence="2 3">7K107</strain>
    </source>
</reference>
<dbReference type="InterPro" id="IPR051260">
    <property type="entry name" value="Diverse_substr_monoxygenases"/>
</dbReference>
<dbReference type="EMBL" id="POUA01000317">
    <property type="protein sequence ID" value="PZG32013.1"/>
    <property type="molecule type" value="Genomic_DNA"/>
</dbReference>
<protein>
    <submittedName>
        <fullName evidence="2">LLM class F420-dependent oxidoreductase</fullName>
    </submittedName>
</protein>
<dbReference type="RefSeq" id="WP_111170713.1">
    <property type="nucleotide sequence ID" value="NZ_POUA01000317.1"/>
</dbReference>
<proteinExistence type="predicted"/>
<dbReference type="Gene3D" id="3.20.20.30">
    <property type="entry name" value="Luciferase-like domain"/>
    <property type="match status" value="1"/>
</dbReference>
<dbReference type="PANTHER" id="PTHR30011">
    <property type="entry name" value="ALKANESULFONATE MONOOXYGENASE-RELATED"/>
    <property type="match status" value="1"/>
</dbReference>
<dbReference type="InterPro" id="IPR019921">
    <property type="entry name" value="Lucif-like_OxRdtase_Rv2161c"/>
</dbReference>
<gene>
    <name evidence="2" type="ORF">C1I98_29715</name>
</gene>
<dbReference type="AlphaFoldDB" id="A0A2W2F968"/>